<dbReference type="AlphaFoldDB" id="A0AAD6I6Y3"/>
<reference evidence="1" key="1">
    <citation type="journal article" date="2023" name="IMA Fungus">
        <title>Comparative genomic study of the Penicillium genus elucidates a diverse pangenome and 15 lateral gene transfer events.</title>
        <authorList>
            <person name="Petersen C."/>
            <person name="Sorensen T."/>
            <person name="Nielsen M.R."/>
            <person name="Sondergaard T.E."/>
            <person name="Sorensen J.L."/>
            <person name="Fitzpatrick D.A."/>
            <person name="Frisvad J.C."/>
            <person name="Nielsen K.L."/>
        </authorList>
    </citation>
    <scope>NUCLEOTIDE SEQUENCE</scope>
    <source>
        <strain evidence="1">IBT 15450</strain>
    </source>
</reference>
<evidence type="ECO:0000313" key="2">
    <source>
        <dbReference type="Proteomes" id="UP001219568"/>
    </source>
</evidence>
<reference evidence="1" key="2">
    <citation type="submission" date="2023-01" db="EMBL/GenBank/DDBJ databases">
        <authorList>
            <person name="Petersen C."/>
        </authorList>
    </citation>
    <scope>NUCLEOTIDE SEQUENCE</scope>
    <source>
        <strain evidence="1">IBT 15450</strain>
    </source>
</reference>
<comment type="caution">
    <text evidence="1">The sequence shown here is derived from an EMBL/GenBank/DDBJ whole genome shotgun (WGS) entry which is preliminary data.</text>
</comment>
<evidence type="ECO:0000313" key="1">
    <source>
        <dbReference type="EMBL" id="KAJ6034196.1"/>
    </source>
</evidence>
<protein>
    <submittedName>
        <fullName evidence="1">Uncharacterized protein</fullName>
    </submittedName>
</protein>
<gene>
    <name evidence="1" type="ORF">N7460_008371</name>
</gene>
<sequence length="86" mass="9819">MAYEIHPERIVPALKDKDLGTVERSYFPFAMPWMFKFLGVDIKDWPNIEACADRVGDPATQDNMSQVKIFGHNTTPEQVNTFNDAT</sequence>
<accession>A0AAD6I6Y3</accession>
<dbReference type="Proteomes" id="UP001219568">
    <property type="component" value="Unassembled WGS sequence"/>
</dbReference>
<organism evidence="1 2">
    <name type="scientific">Penicillium canescens</name>
    <dbReference type="NCBI Taxonomy" id="5083"/>
    <lineage>
        <taxon>Eukaryota</taxon>
        <taxon>Fungi</taxon>
        <taxon>Dikarya</taxon>
        <taxon>Ascomycota</taxon>
        <taxon>Pezizomycotina</taxon>
        <taxon>Eurotiomycetes</taxon>
        <taxon>Eurotiomycetidae</taxon>
        <taxon>Eurotiales</taxon>
        <taxon>Aspergillaceae</taxon>
        <taxon>Penicillium</taxon>
    </lineage>
</organism>
<dbReference type="EMBL" id="JAQJZL010000010">
    <property type="protein sequence ID" value="KAJ6034196.1"/>
    <property type="molecule type" value="Genomic_DNA"/>
</dbReference>
<name>A0AAD6I6Y3_PENCN</name>
<keyword evidence="2" id="KW-1185">Reference proteome</keyword>
<proteinExistence type="predicted"/>